<name>A0A8J5KVG1_ZINOF</name>
<comment type="caution">
    <text evidence="2">The sequence shown here is derived from an EMBL/GenBank/DDBJ whole genome shotgun (WGS) entry which is preliminary data.</text>
</comment>
<proteinExistence type="predicted"/>
<evidence type="ECO:0000313" key="2">
    <source>
        <dbReference type="EMBL" id="KAG6497724.1"/>
    </source>
</evidence>
<keyword evidence="3" id="KW-1185">Reference proteome</keyword>
<organism evidence="2 3">
    <name type="scientific">Zingiber officinale</name>
    <name type="common">Ginger</name>
    <name type="synonym">Amomum zingiber</name>
    <dbReference type="NCBI Taxonomy" id="94328"/>
    <lineage>
        <taxon>Eukaryota</taxon>
        <taxon>Viridiplantae</taxon>
        <taxon>Streptophyta</taxon>
        <taxon>Embryophyta</taxon>
        <taxon>Tracheophyta</taxon>
        <taxon>Spermatophyta</taxon>
        <taxon>Magnoliopsida</taxon>
        <taxon>Liliopsida</taxon>
        <taxon>Zingiberales</taxon>
        <taxon>Zingiberaceae</taxon>
        <taxon>Zingiber</taxon>
    </lineage>
</organism>
<gene>
    <name evidence="2" type="ORF">ZIOFF_045628</name>
</gene>
<reference evidence="2 3" key="1">
    <citation type="submission" date="2020-08" db="EMBL/GenBank/DDBJ databases">
        <title>Plant Genome Project.</title>
        <authorList>
            <person name="Zhang R.-G."/>
        </authorList>
    </citation>
    <scope>NUCLEOTIDE SEQUENCE [LARGE SCALE GENOMIC DNA]</scope>
    <source>
        <tissue evidence="2">Rhizome</tissue>
    </source>
</reference>
<protein>
    <recommendedName>
        <fullName evidence="1">AB hydrolase-1 domain-containing protein</fullName>
    </recommendedName>
</protein>
<evidence type="ECO:0000313" key="3">
    <source>
        <dbReference type="Proteomes" id="UP000734854"/>
    </source>
</evidence>
<dbReference type="InterPro" id="IPR000073">
    <property type="entry name" value="AB_hydrolase_1"/>
</dbReference>
<dbReference type="AlphaFoldDB" id="A0A8J5KVG1"/>
<accession>A0A8J5KVG1</accession>
<evidence type="ECO:0000259" key="1">
    <source>
        <dbReference type="Pfam" id="PF00561"/>
    </source>
</evidence>
<sequence length="439" mass="49618">MMPPPPMSAKDSIISAISLLVFSSLDLLDFFLCYLYRFLDAILEESPVACYCRREGGGRGRSFVEEESKTIRGRRSLFRVRSGFACVGEKRDGKEEKGCDARSPRWSDCGCEACLSWQEKGKEELHLVVMDAFGGRKEEYRIDSFGSSPKATYNSVESVVFIHGFLSSSSMWVETVFPNLSQVAKQSFRMIAVDLLGFGRSPKPTNCIYTLKDHLQMIEKSVLTPLQLNSYHIVAHSMGCVIALALAASSPDSIKSITLIAPPYFESSESEASHTALNKLAARRVWPPLLFGSAVMSWYEHIGRTVCFIFCRNHLIWEWIIKLVTRKSELSFLFTDLTRHTHHSAWHTMHNVICGGAKSMDRYLVAVREAKFPVRVIQGDKDQVVPPECSYNLKAKLPFAELQVVNGRDHCSVVVGREDSLTRELEAIWFSCRTQHKMY</sequence>
<dbReference type="EMBL" id="JACMSC010000012">
    <property type="protein sequence ID" value="KAG6497724.1"/>
    <property type="molecule type" value="Genomic_DNA"/>
</dbReference>
<dbReference type="PANTHER" id="PTHR43689">
    <property type="entry name" value="HYDROLASE"/>
    <property type="match status" value="1"/>
</dbReference>
<feature type="domain" description="AB hydrolase-1" evidence="1">
    <location>
        <begin position="159"/>
        <end position="413"/>
    </location>
</feature>
<dbReference type="Pfam" id="PF00561">
    <property type="entry name" value="Abhydrolase_1"/>
    <property type="match status" value="1"/>
</dbReference>
<dbReference type="Proteomes" id="UP000734854">
    <property type="component" value="Unassembled WGS sequence"/>
</dbReference>
<dbReference type="OrthoDB" id="284184at2759"/>
<dbReference type="PANTHER" id="PTHR43689:SF14">
    <property type="entry name" value="LYSOPHOSPHOLIPASE BODYGUARD 4-RELATED"/>
    <property type="match status" value="1"/>
</dbReference>